<dbReference type="HOGENOM" id="CLU_042816_0_0_1"/>
<sequence>MLPGSYILCLPTPPPKEPTPPPAVPSLDDPEIVKLEAPKGKDKKRKRKAVEEHNLNLKFEVKLGKKFVLNVNDLCQGLAMPISIAPVPCTRCIAANQQCEGAYPGCSHKCNSCASGQQVCSLMWQNELEKVTANQMQFASTHSKSAIAMAAACLSAQYYQVVHQAVSIHDQLVNYQDLVSILHWQQNELCLACSNPAQIYQYMKENNPAFNDSNEYITGLSELFGWKLIWKASKIIKVEQPAPIVLNPSSVLLMFKLTNFFSADDFPKAMPICSMSNKEATMPIRAQVFDKLALIDPKGKESTAAPLPSVLVEVNEDPQQVEGEEDTEGKVDDFLTKALQPSATSSSAHQKRGPVSAEFVHTSANKDEDKDKGTDRCPTKKSKVGNGSSSLKKKMPKGSRTEKS</sequence>
<name>A0A0D0BBF3_9AGAR</name>
<accession>A0A0D0BBF3</accession>
<gene>
    <name evidence="2" type="ORF">GYMLUDRAFT_64664</name>
</gene>
<dbReference type="EMBL" id="KN834857">
    <property type="protein sequence ID" value="KIK51706.1"/>
    <property type="molecule type" value="Genomic_DNA"/>
</dbReference>
<evidence type="ECO:0000313" key="2">
    <source>
        <dbReference type="EMBL" id="KIK51706.1"/>
    </source>
</evidence>
<feature type="region of interest" description="Disordered" evidence="1">
    <location>
        <begin position="340"/>
        <end position="404"/>
    </location>
</feature>
<keyword evidence="3" id="KW-1185">Reference proteome</keyword>
<dbReference type="AlphaFoldDB" id="A0A0D0BBF3"/>
<feature type="compositionally biased region" description="Basic and acidic residues" evidence="1">
    <location>
        <begin position="364"/>
        <end position="378"/>
    </location>
</feature>
<feature type="region of interest" description="Disordered" evidence="1">
    <location>
        <begin position="11"/>
        <end position="49"/>
    </location>
</feature>
<organism evidence="2 3">
    <name type="scientific">Collybiopsis luxurians FD-317 M1</name>
    <dbReference type="NCBI Taxonomy" id="944289"/>
    <lineage>
        <taxon>Eukaryota</taxon>
        <taxon>Fungi</taxon>
        <taxon>Dikarya</taxon>
        <taxon>Basidiomycota</taxon>
        <taxon>Agaricomycotina</taxon>
        <taxon>Agaricomycetes</taxon>
        <taxon>Agaricomycetidae</taxon>
        <taxon>Agaricales</taxon>
        <taxon>Marasmiineae</taxon>
        <taxon>Omphalotaceae</taxon>
        <taxon>Collybiopsis</taxon>
        <taxon>Collybiopsis luxurians</taxon>
    </lineage>
</organism>
<feature type="compositionally biased region" description="Basic and acidic residues" evidence="1">
    <location>
        <begin position="31"/>
        <end position="40"/>
    </location>
</feature>
<feature type="compositionally biased region" description="Pro residues" evidence="1">
    <location>
        <begin position="11"/>
        <end position="24"/>
    </location>
</feature>
<evidence type="ECO:0000256" key="1">
    <source>
        <dbReference type="SAM" id="MobiDB-lite"/>
    </source>
</evidence>
<dbReference type="Proteomes" id="UP000053593">
    <property type="component" value="Unassembled WGS sequence"/>
</dbReference>
<proteinExistence type="predicted"/>
<evidence type="ECO:0000313" key="3">
    <source>
        <dbReference type="Proteomes" id="UP000053593"/>
    </source>
</evidence>
<reference evidence="2 3" key="1">
    <citation type="submission" date="2014-04" db="EMBL/GenBank/DDBJ databases">
        <title>Evolutionary Origins and Diversification of the Mycorrhizal Mutualists.</title>
        <authorList>
            <consortium name="DOE Joint Genome Institute"/>
            <consortium name="Mycorrhizal Genomics Consortium"/>
            <person name="Kohler A."/>
            <person name="Kuo A."/>
            <person name="Nagy L.G."/>
            <person name="Floudas D."/>
            <person name="Copeland A."/>
            <person name="Barry K.W."/>
            <person name="Cichocki N."/>
            <person name="Veneault-Fourrey C."/>
            <person name="LaButti K."/>
            <person name="Lindquist E.A."/>
            <person name="Lipzen A."/>
            <person name="Lundell T."/>
            <person name="Morin E."/>
            <person name="Murat C."/>
            <person name="Riley R."/>
            <person name="Ohm R."/>
            <person name="Sun H."/>
            <person name="Tunlid A."/>
            <person name="Henrissat B."/>
            <person name="Grigoriev I.V."/>
            <person name="Hibbett D.S."/>
            <person name="Martin F."/>
        </authorList>
    </citation>
    <scope>NUCLEOTIDE SEQUENCE [LARGE SCALE GENOMIC DNA]</scope>
    <source>
        <strain evidence="2 3">FD-317 M1</strain>
    </source>
</reference>
<protein>
    <submittedName>
        <fullName evidence="2">Uncharacterized protein</fullName>
    </submittedName>
</protein>